<reference evidence="2 3" key="1">
    <citation type="submission" date="2019-03" db="EMBL/GenBank/DDBJ databases">
        <title>Genomic Encyclopedia of Type Strains, Phase IV (KMG-IV): sequencing the most valuable type-strain genomes for metagenomic binning, comparative biology and taxonomic classification.</title>
        <authorList>
            <person name="Goeker M."/>
        </authorList>
    </citation>
    <scope>NUCLEOTIDE SEQUENCE [LARGE SCALE GENOMIC DNA]</scope>
    <source>
        <strain evidence="2 3">DSM 14836</strain>
    </source>
</reference>
<dbReference type="Pfam" id="PF13175">
    <property type="entry name" value="AAA_15"/>
    <property type="match status" value="1"/>
</dbReference>
<organism evidence="2 3">
    <name type="scientific">Tenacibaculum skagerrakense</name>
    <dbReference type="NCBI Taxonomy" id="186571"/>
    <lineage>
        <taxon>Bacteria</taxon>
        <taxon>Pseudomonadati</taxon>
        <taxon>Bacteroidota</taxon>
        <taxon>Flavobacteriia</taxon>
        <taxon>Flavobacteriales</taxon>
        <taxon>Flavobacteriaceae</taxon>
        <taxon>Tenacibaculum</taxon>
    </lineage>
</organism>
<dbReference type="Proteomes" id="UP000294564">
    <property type="component" value="Unassembled WGS sequence"/>
</dbReference>
<evidence type="ECO:0000313" key="3">
    <source>
        <dbReference type="Proteomes" id="UP000294564"/>
    </source>
</evidence>
<sequence>MILMFQEKDSISFPSELQNPTFYINEENEEFLKKELTTEGEKISCQLEIGQVNFFIGANNSGKSRFMRGLLKSHHTFLSNEFSYLELSKEIKNKQTNALSQDNKNILFGFFKYLQENDSLISTDFISNRSFSETEKKEFAKKMKFLKESLSKTRNIDLEFLVKDYIERVELYYRELVFSEQNKIYKKNYTPIIRSLLNDIGLSDYVFSEVVEKRYFGAVGNFTEKNDIHTGLELWTKIDAVIGSEKTKDIRDFEEFLSVNFFEGEKIILSPHKKERIIHINFEKQGYKGIHEIGDGIQTLILLLFPIFTAKRNEIFFIEEPEINLHPGFQRIFIETLLNNEFLQAKNLKYFFTTHSNHFLDLTLKNDKVSFFQFQKLEEGKHLIKTNIKPSKETLDELGVNTSSVLLANCSIWVEGPTDRKYLSKFLKLYCEYNKKQFLKEDIDYAFFEYGGNLIEHYLFNENEEFNDDEIREKINSFALSNKIFLLADNDNALEGSKKDLRRRNFESLSKDNNNFHYENTKVVEIENLLPKSIIQGFMSQLLLSEKYQEKSKSFRFNEKDYCIKNLGEFYEQVFSANKVPKKEIKKIKSSSGTLNNIYKIKLANYLMEGDFTYKDLIEENTILDELVSKLYNFIV</sequence>
<proteinExistence type="predicted"/>
<dbReference type="EMBL" id="SLXM01000007">
    <property type="protein sequence ID" value="TCP23871.1"/>
    <property type="molecule type" value="Genomic_DNA"/>
</dbReference>
<protein>
    <submittedName>
        <fullName evidence="2">Putative AbiEii toxin of type IV toxin-antitoxin system</fullName>
    </submittedName>
</protein>
<dbReference type="SUPFAM" id="SSF52540">
    <property type="entry name" value="P-loop containing nucleoside triphosphate hydrolases"/>
    <property type="match status" value="1"/>
</dbReference>
<keyword evidence="3" id="KW-1185">Reference proteome</keyword>
<evidence type="ECO:0000259" key="1">
    <source>
        <dbReference type="Pfam" id="PF13175"/>
    </source>
</evidence>
<dbReference type="PANTHER" id="PTHR43581">
    <property type="entry name" value="ATP/GTP PHOSPHATASE"/>
    <property type="match status" value="1"/>
</dbReference>
<dbReference type="AlphaFoldDB" id="A0A4R2NQY1"/>
<dbReference type="InterPro" id="IPR051396">
    <property type="entry name" value="Bact_Antivir_Def_Nuclease"/>
</dbReference>
<dbReference type="OrthoDB" id="9792800at2"/>
<dbReference type="InterPro" id="IPR027417">
    <property type="entry name" value="P-loop_NTPase"/>
</dbReference>
<name>A0A4R2NQY1_9FLAO</name>
<gene>
    <name evidence="2" type="ORF">EV195_10736</name>
</gene>
<evidence type="ECO:0000313" key="2">
    <source>
        <dbReference type="EMBL" id="TCP23871.1"/>
    </source>
</evidence>
<feature type="domain" description="Endonuclease GajA/Old nuclease/RecF-like AAA" evidence="1">
    <location>
        <begin position="45"/>
        <end position="359"/>
    </location>
</feature>
<dbReference type="PANTHER" id="PTHR43581:SF4">
    <property type="entry name" value="ATP_GTP PHOSPHATASE"/>
    <property type="match status" value="1"/>
</dbReference>
<accession>A0A4R2NQY1</accession>
<dbReference type="RefSeq" id="WP_132795148.1">
    <property type="nucleotide sequence ID" value="NZ_SLXM01000007.1"/>
</dbReference>
<dbReference type="InterPro" id="IPR041685">
    <property type="entry name" value="AAA_GajA/Old/RecF-like"/>
</dbReference>
<comment type="caution">
    <text evidence="2">The sequence shown here is derived from an EMBL/GenBank/DDBJ whole genome shotgun (WGS) entry which is preliminary data.</text>
</comment>